<organism evidence="2 3">
    <name type="scientific">Candidozyma pseudohaemuli</name>
    <dbReference type="NCBI Taxonomy" id="418784"/>
    <lineage>
        <taxon>Eukaryota</taxon>
        <taxon>Fungi</taxon>
        <taxon>Dikarya</taxon>
        <taxon>Ascomycota</taxon>
        <taxon>Saccharomycotina</taxon>
        <taxon>Pichiomycetes</taxon>
        <taxon>Metschnikowiaceae</taxon>
        <taxon>Candidozyma</taxon>
    </lineage>
</organism>
<accession>A0A2P7YLS3</accession>
<comment type="caution">
    <text evidence="2">The sequence shown here is derived from an EMBL/GenBank/DDBJ whole genome shotgun (WGS) entry which is preliminary data.</text>
</comment>
<dbReference type="RefSeq" id="XP_024712780.1">
    <property type="nucleotide sequence ID" value="XM_024859106.1"/>
</dbReference>
<reference evidence="2 3" key="1">
    <citation type="submission" date="2018-03" db="EMBL/GenBank/DDBJ databases">
        <title>Candida pseudohaemulonii genome assembly and annotation.</title>
        <authorList>
            <person name="Munoz J.F."/>
            <person name="Gade L.G."/>
            <person name="Chow N.A."/>
            <person name="Litvintseva A.P."/>
            <person name="Loparev V.N."/>
            <person name="Cuomo C.A."/>
        </authorList>
    </citation>
    <scope>NUCLEOTIDE SEQUENCE [LARGE SCALE GENOMIC DNA]</scope>
    <source>
        <strain evidence="2 3">B12108</strain>
    </source>
</reference>
<evidence type="ECO:0000313" key="2">
    <source>
        <dbReference type="EMBL" id="PSK36907.1"/>
    </source>
</evidence>
<protein>
    <submittedName>
        <fullName evidence="2">Uncharacterized protein</fullName>
    </submittedName>
</protein>
<proteinExistence type="predicted"/>
<feature type="region of interest" description="Disordered" evidence="1">
    <location>
        <begin position="91"/>
        <end position="110"/>
    </location>
</feature>
<gene>
    <name evidence="2" type="ORF">C7M61_003771</name>
</gene>
<dbReference type="OrthoDB" id="10407290at2759"/>
<dbReference type="STRING" id="418784.A0A2P7YLS3"/>
<dbReference type="GeneID" id="36567159"/>
<dbReference type="VEuPathDB" id="FungiDB:C7M61_003771"/>
<dbReference type="EMBL" id="PYFQ01000010">
    <property type="protein sequence ID" value="PSK36907.1"/>
    <property type="molecule type" value="Genomic_DNA"/>
</dbReference>
<name>A0A2P7YLS3_9ASCO</name>
<dbReference type="AlphaFoldDB" id="A0A2P7YLS3"/>
<sequence>MVGYQDASYFVQNQVKQIVMQGASRETVCSELNDLPHNSITYKMDVSNESGMLDYEMTAILREFGWQNYREAKLRWKELRPDDLEAFERLSLEHPEKPDPETLSDNERPNIKEELKKTAEDAIVNALIGNARIIGSKVHFLGALERSCIKLIYTRLSGEEANDDFTPEIDQVIETLVQLLLDQKFVDPQDESRHFLLTKSIKPENFLWMVVLHKRPFSPKHFFKDFFLQPADTVTLWEELPHQDDTTEFCYSNVQIDLVLGKIPPKRGTVEITETNKSF</sequence>
<keyword evidence="3" id="KW-1185">Reference proteome</keyword>
<evidence type="ECO:0000256" key="1">
    <source>
        <dbReference type="SAM" id="MobiDB-lite"/>
    </source>
</evidence>
<dbReference type="Proteomes" id="UP000241107">
    <property type="component" value="Unassembled WGS sequence"/>
</dbReference>
<evidence type="ECO:0000313" key="3">
    <source>
        <dbReference type="Proteomes" id="UP000241107"/>
    </source>
</evidence>